<evidence type="ECO:0000313" key="3">
    <source>
        <dbReference type="Proteomes" id="UP001205843"/>
    </source>
</evidence>
<organism evidence="2 3">
    <name type="scientific">Natronocella acetinitrilica</name>
    <dbReference type="NCBI Taxonomy" id="414046"/>
    <lineage>
        <taxon>Bacteria</taxon>
        <taxon>Pseudomonadati</taxon>
        <taxon>Pseudomonadota</taxon>
        <taxon>Gammaproteobacteria</taxon>
        <taxon>Chromatiales</taxon>
        <taxon>Ectothiorhodospiraceae</taxon>
        <taxon>Natronocella</taxon>
    </lineage>
</organism>
<dbReference type="Proteomes" id="UP001205843">
    <property type="component" value="Unassembled WGS sequence"/>
</dbReference>
<feature type="domain" description="AAA" evidence="1">
    <location>
        <begin position="1"/>
        <end position="166"/>
    </location>
</feature>
<accession>A0AAE3G3T5</accession>
<dbReference type="SUPFAM" id="SSF52540">
    <property type="entry name" value="P-loop containing nucleoside triphosphate hydrolases"/>
    <property type="match status" value="1"/>
</dbReference>
<evidence type="ECO:0000313" key="2">
    <source>
        <dbReference type="EMBL" id="MCP1673828.1"/>
    </source>
</evidence>
<dbReference type="InterPro" id="IPR025669">
    <property type="entry name" value="AAA_dom"/>
</dbReference>
<sequence>MHVIALCHLKGGVGKTTGAVNLAYFAARAGYRTVCWDLDPQGAAAWCLGCDAAGPPAKRLVKMRLSAVEAAVPTAWPGLDCIGAHATLRNLDLRLDDADRPEKILRRLLKPLGRRYDVVVIDCPPGLSRLSEAVFRAADTLLMPMIPSDLSLRAHDQVVQELERLQVFHRQLYAYFSMVDRRRASHRRWVDTPPPAIPNLLEVSIPASVDNERVAERRAPVHTFAPRGRSSRAWQSLWEALVARIDLPGAT</sequence>
<dbReference type="CDD" id="cd02042">
    <property type="entry name" value="ParAB_family"/>
    <property type="match status" value="1"/>
</dbReference>
<dbReference type="InterPro" id="IPR027417">
    <property type="entry name" value="P-loop_NTPase"/>
</dbReference>
<dbReference type="Gene3D" id="3.40.50.300">
    <property type="entry name" value="P-loop containing nucleotide triphosphate hydrolases"/>
    <property type="match status" value="1"/>
</dbReference>
<evidence type="ECO:0000259" key="1">
    <source>
        <dbReference type="Pfam" id="PF13614"/>
    </source>
</evidence>
<gene>
    <name evidence="2" type="ORF">J2T57_000927</name>
</gene>
<protein>
    <submittedName>
        <fullName evidence="2">Cellulose biosynthesis protein BcsQ</fullName>
    </submittedName>
</protein>
<dbReference type="EMBL" id="JALJXV010000002">
    <property type="protein sequence ID" value="MCP1673828.1"/>
    <property type="molecule type" value="Genomic_DNA"/>
</dbReference>
<name>A0AAE3G3T5_9GAMM</name>
<keyword evidence="3" id="KW-1185">Reference proteome</keyword>
<dbReference type="AlphaFoldDB" id="A0AAE3G3T5"/>
<proteinExistence type="predicted"/>
<dbReference type="InterPro" id="IPR050678">
    <property type="entry name" value="DNA_Partitioning_ATPase"/>
</dbReference>
<dbReference type="Pfam" id="PF13614">
    <property type="entry name" value="AAA_31"/>
    <property type="match status" value="1"/>
</dbReference>
<reference evidence="2" key="1">
    <citation type="submission" date="2022-03" db="EMBL/GenBank/DDBJ databases">
        <title>Genomic Encyclopedia of Type Strains, Phase III (KMG-III): the genomes of soil and plant-associated and newly described type strains.</title>
        <authorList>
            <person name="Whitman W."/>
        </authorList>
    </citation>
    <scope>NUCLEOTIDE SEQUENCE</scope>
    <source>
        <strain evidence="2">ANL 6-2</strain>
    </source>
</reference>
<comment type="caution">
    <text evidence="2">The sequence shown here is derived from an EMBL/GenBank/DDBJ whole genome shotgun (WGS) entry which is preliminary data.</text>
</comment>
<dbReference type="PANTHER" id="PTHR13696:SF52">
    <property type="entry name" value="PARA FAMILY PROTEIN CT_582"/>
    <property type="match status" value="1"/>
</dbReference>
<dbReference type="PANTHER" id="PTHR13696">
    <property type="entry name" value="P-LOOP CONTAINING NUCLEOSIDE TRIPHOSPHATE HYDROLASE"/>
    <property type="match status" value="1"/>
</dbReference>